<dbReference type="SMART" id="SM00220">
    <property type="entry name" value="S_TKc"/>
    <property type="match status" value="1"/>
</dbReference>
<feature type="region of interest" description="Disordered" evidence="8">
    <location>
        <begin position="60"/>
        <end position="87"/>
    </location>
</feature>
<dbReference type="GO" id="GO:0032968">
    <property type="term" value="P:positive regulation of transcription elongation by RNA polymerase II"/>
    <property type="evidence" value="ECO:0007669"/>
    <property type="project" value="TreeGrafter"/>
</dbReference>
<keyword evidence="4 7" id="KW-0547">Nucleotide-binding</keyword>
<dbReference type="PROSITE" id="PS00107">
    <property type="entry name" value="PROTEIN_KINASE_ATP"/>
    <property type="match status" value="1"/>
</dbReference>
<comment type="similarity">
    <text evidence="1">Belongs to the protein kinase superfamily. CMGC Ser/Thr protein kinase family. CDC2/CDKX subfamily.</text>
</comment>
<keyword evidence="6 7" id="KW-0067">ATP-binding</keyword>
<dbReference type="FunFam" id="3.30.200.20:FF:000021">
    <property type="entry name" value="probable serine/threonine-protein kinase At1g54610"/>
    <property type="match status" value="1"/>
</dbReference>
<evidence type="ECO:0000256" key="2">
    <source>
        <dbReference type="ARBA" id="ARBA00022527"/>
    </source>
</evidence>
<dbReference type="PANTHER" id="PTHR24056">
    <property type="entry name" value="CELL DIVISION PROTEIN KINASE"/>
    <property type="match status" value="1"/>
</dbReference>
<organism evidence="10 11">
    <name type="scientific">Kalanchoe fedtschenkoi</name>
    <name type="common">Lavender scallops</name>
    <name type="synonym">South American air plant</name>
    <dbReference type="NCBI Taxonomy" id="63787"/>
    <lineage>
        <taxon>Eukaryota</taxon>
        <taxon>Viridiplantae</taxon>
        <taxon>Streptophyta</taxon>
        <taxon>Embryophyta</taxon>
        <taxon>Tracheophyta</taxon>
        <taxon>Spermatophyta</taxon>
        <taxon>Magnoliopsida</taxon>
        <taxon>eudicotyledons</taxon>
        <taxon>Gunneridae</taxon>
        <taxon>Pentapetalae</taxon>
        <taxon>Saxifragales</taxon>
        <taxon>Crassulaceae</taxon>
        <taxon>Kalanchoe</taxon>
    </lineage>
</organism>
<dbReference type="GO" id="GO:0005634">
    <property type="term" value="C:nucleus"/>
    <property type="evidence" value="ECO:0007669"/>
    <property type="project" value="TreeGrafter"/>
</dbReference>
<dbReference type="Proteomes" id="UP000594263">
    <property type="component" value="Unplaced"/>
</dbReference>
<protein>
    <recommendedName>
        <fullName evidence="9">Protein kinase domain-containing protein</fullName>
    </recommendedName>
</protein>
<dbReference type="PANTHER" id="PTHR24056:SF221">
    <property type="entry name" value="OS02G0304500 PROTEIN"/>
    <property type="match status" value="1"/>
</dbReference>
<dbReference type="OMA" id="NAYFLAM"/>
<dbReference type="GO" id="GO:0000307">
    <property type="term" value="C:cyclin-dependent protein kinase holoenzyme complex"/>
    <property type="evidence" value="ECO:0007669"/>
    <property type="project" value="TreeGrafter"/>
</dbReference>
<evidence type="ECO:0000259" key="9">
    <source>
        <dbReference type="PROSITE" id="PS50011"/>
    </source>
</evidence>
<dbReference type="EnsemblPlants" id="Kaladp0026s0125.1.v1.1">
    <property type="protein sequence ID" value="Kaladp0026s0125.1.v1.1"/>
    <property type="gene ID" value="Kaladp0026s0125.v1.1"/>
</dbReference>
<feature type="compositionally biased region" description="Basic and acidic residues" evidence="8">
    <location>
        <begin position="71"/>
        <end position="82"/>
    </location>
</feature>
<dbReference type="SUPFAM" id="SSF56112">
    <property type="entry name" value="Protein kinase-like (PK-like)"/>
    <property type="match status" value="1"/>
</dbReference>
<dbReference type="FunFam" id="1.10.510.10:FF:000624">
    <property type="entry name" value="Mitogen-activated protein kinase"/>
    <property type="match status" value="1"/>
</dbReference>
<dbReference type="InterPro" id="IPR008271">
    <property type="entry name" value="Ser/Thr_kinase_AS"/>
</dbReference>
<evidence type="ECO:0000313" key="11">
    <source>
        <dbReference type="Proteomes" id="UP000594263"/>
    </source>
</evidence>
<feature type="region of interest" description="Disordered" evidence="8">
    <location>
        <begin position="486"/>
        <end position="514"/>
    </location>
</feature>
<dbReference type="InterPro" id="IPR050108">
    <property type="entry name" value="CDK"/>
</dbReference>
<dbReference type="InterPro" id="IPR000719">
    <property type="entry name" value="Prot_kinase_dom"/>
</dbReference>
<proteinExistence type="inferred from homology"/>
<sequence>MGCVQAKYSANSPPRTALENLKLEVGYVKGENGRQVVGQKQVQAEPVKVFKHGADQNGSFKTNLSAVGGGGDKRGLSRDGGQEKNNGSLSQRIVLNKIAADEYVDGWPKWLVENVPKEALDGLAKKTADSYDMLCKVGHGTYSNVYKARDRKSGEIVALKKVRFDTSEPESVKFMAREIMMLLKLDHPNVIKLEGIVTSRMQYSLYLVFEYMQSDLTKLIFRPTVKLTLPQVKFYMIQLLSGLRHCHERGILHRDIKPSNLLIDPNGELKIADFGLANCFNPRPKKPMTSRVVTLWYRAPELLLGSTDYGIGIDLWSAGCVLAEMLQGHAFMPGRNEVEQLHRICKLCGTPSEEYWKKMKLPTSFKQLNHYKPGYHKAFAAFPPDAISLLSTLLALDPSLRGSAASALQSDFFVSSPLPCDSSGLRKICKVEETTTTTETIDKRKSQATKKRSQMRTVSHLMRDLAAGHNRECEQVKDLEKSHEINLQGGPESNSSTSSSASSVNPNGNRRTLPLSPTSYLFALQSKSFRTDVGPGNVKNVVNFPTNSPRTDFAARNGGSNKPRLSRRSLSTLDFHKLDPLQLQKLYGSDNE</sequence>
<name>A0A7N0T8W5_KALFE</name>
<dbReference type="InterPro" id="IPR017441">
    <property type="entry name" value="Protein_kinase_ATP_BS"/>
</dbReference>
<dbReference type="PROSITE" id="PS50011">
    <property type="entry name" value="PROTEIN_KINASE_DOM"/>
    <property type="match status" value="1"/>
</dbReference>
<dbReference type="Gramene" id="Kaladp0026s0125.1.v1.1">
    <property type="protein sequence ID" value="Kaladp0026s0125.1.v1.1"/>
    <property type="gene ID" value="Kaladp0026s0125.v1.1"/>
</dbReference>
<feature type="region of interest" description="Disordered" evidence="8">
    <location>
        <begin position="542"/>
        <end position="566"/>
    </location>
</feature>
<evidence type="ECO:0000256" key="5">
    <source>
        <dbReference type="ARBA" id="ARBA00022777"/>
    </source>
</evidence>
<evidence type="ECO:0000256" key="1">
    <source>
        <dbReference type="ARBA" id="ARBA00006485"/>
    </source>
</evidence>
<evidence type="ECO:0000256" key="3">
    <source>
        <dbReference type="ARBA" id="ARBA00022679"/>
    </source>
</evidence>
<dbReference type="GO" id="GO:0005524">
    <property type="term" value="F:ATP binding"/>
    <property type="evidence" value="ECO:0007669"/>
    <property type="project" value="UniProtKB-UniRule"/>
</dbReference>
<dbReference type="AlphaFoldDB" id="A0A7N0T8W5"/>
<evidence type="ECO:0000313" key="10">
    <source>
        <dbReference type="EnsemblPlants" id="Kaladp0026s0125.1.v1.1"/>
    </source>
</evidence>
<evidence type="ECO:0000256" key="8">
    <source>
        <dbReference type="SAM" id="MobiDB-lite"/>
    </source>
</evidence>
<accession>A0A7N0T8W5</accession>
<evidence type="ECO:0000256" key="4">
    <source>
        <dbReference type="ARBA" id="ARBA00022741"/>
    </source>
</evidence>
<dbReference type="Gene3D" id="1.10.510.10">
    <property type="entry name" value="Transferase(Phosphotransferase) domain 1"/>
    <property type="match status" value="1"/>
</dbReference>
<dbReference type="GO" id="GO:0008353">
    <property type="term" value="F:RNA polymerase II CTD heptapeptide repeat kinase activity"/>
    <property type="evidence" value="ECO:0007669"/>
    <property type="project" value="TreeGrafter"/>
</dbReference>
<keyword evidence="11" id="KW-1185">Reference proteome</keyword>
<dbReference type="InterPro" id="IPR011009">
    <property type="entry name" value="Kinase-like_dom_sf"/>
</dbReference>
<reference evidence="10" key="1">
    <citation type="submission" date="2021-01" db="UniProtKB">
        <authorList>
            <consortium name="EnsemblPlants"/>
        </authorList>
    </citation>
    <scope>IDENTIFICATION</scope>
</reference>
<dbReference type="PROSITE" id="PS00108">
    <property type="entry name" value="PROTEIN_KINASE_ST"/>
    <property type="match status" value="1"/>
</dbReference>
<feature type="binding site" evidence="7">
    <location>
        <position position="160"/>
    </location>
    <ligand>
        <name>ATP</name>
        <dbReference type="ChEBI" id="CHEBI:30616"/>
    </ligand>
</feature>
<keyword evidence="3" id="KW-0808">Transferase</keyword>
<dbReference type="Pfam" id="PF00069">
    <property type="entry name" value="Pkinase"/>
    <property type="match status" value="1"/>
</dbReference>
<keyword evidence="2" id="KW-0723">Serine/threonine-protein kinase</keyword>
<dbReference type="Gene3D" id="3.30.200.20">
    <property type="entry name" value="Phosphorylase Kinase, domain 1"/>
    <property type="match status" value="1"/>
</dbReference>
<feature type="compositionally biased region" description="Low complexity" evidence="8">
    <location>
        <begin position="493"/>
        <end position="509"/>
    </location>
</feature>
<evidence type="ECO:0000256" key="6">
    <source>
        <dbReference type="ARBA" id="ARBA00022840"/>
    </source>
</evidence>
<evidence type="ECO:0000256" key="7">
    <source>
        <dbReference type="PROSITE-ProRule" id="PRU10141"/>
    </source>
</evidence>
<feature type="domain" description="Protein kinase" evidence="9">
    <location>
        <begin position="131"/>
        <end position="413"/>
    </location>
</feature>
<keyword evidence="5" id="KW-0418">Kinase</keyword>